<dbReference type="CTD" id="9820484"/>
<dbReference type="HOGENOM" id="CLU_748513_0_0_1"/>
<dbReference type="EMBL" id="DS268409">
    <property type="protein sequence ID" value="EFO95263.1"/>
    <property type="molecule type" value="Genomic_DNA"/>
</dbReference>
<feature type="compositionally biased region" description="Low complexity" evidence="1">
    <location>
        <begin position="351"/>
        <end position="371"/>
    </location>
</feature>
<dbReference type="KEGG" id="crq:GCK72_019930"/>
<dbReference type="OMA" id="YITATMI"/>
<dbReference type="OrthoDB" id="5880377at2759"/>
<dbReference type="AlphaFoldDB" id="E3LJJ1"/>
<feature type="region of interest" description="Disordered" evidence="1">
    <location>
        <begin position="132"/>
        <end position="169"/>
    </location>
</feature>
<dbReference type="Proteomes" id="UP000008281">
    <property type="component" value="Unassembled WGS sequence"/>
</dbReference>
<accession>E3LJJ1</accession>
<dbReference type="Gene3D" id="4.10.280.10">
    <property type="entry name" value="Helix-loop-helix DNA-binding domain"/>
    <property type="match status" value="1"/>
</dbReference>
<dbReference type="PROSITE" id="PS50888">
    <property type="entry name" value="BHLH"/>
    <property type="match status" value="1"/>
</dbReference>
<proteinExistence type="predicted"/>
<dbReference type="GO" id="GO:0046983">
    <property type="term" value="F:protein dimerization activity"/>
    <property type="evidence" value="ECO:0007669"/>
    <property type="project" value="InterPro"/>
</dbReference>
<keyword evidence="3" id="KW-1185">Reference proteome</keyword>
<feature type="region of interest" description="Disordered" evidence="1">
    <location>
        <begin position="329"/>
        <end position="392"/>
    </location>
</feature>
<dbReference type="InterPro" id="IPR036638">
    <property type="entry name" value="HLH_DNA-bd_sf"/>
</dbReference>
<dbReference type="eggNOG" id="ENOG502TK5Y">
    <property type="taxonomic scope" value="Eukaryota"/>
</dbReference>
<gene>
    <name evidence="2" type="ORF">CRE_09139</name>
</gene>
<dbReference type="InterPro" id="IPR011598">
    <property type="entry name" value="bHLH_dom"/>
</dbReference>
<feature type="compositionally biased region" description="Pro residues" evidence="1">
    <location>
        <begin position="329"/>
        <end position="342"/>
    </location>
</feature>
<evidence type="ECO:0000313" key="3">
    <source>
        <dbReference type="Proteomes" id="UP000008281"/>
    </source>
</evidence>
<sequence length="392" mass="43180">MPEKSELHSISEFSQLLGMLSDQNENEKTRKVIKEKERRDYNNQLLVVLKNLVQGPQDSNLNVHQVLIKSHQTVTQLHKQASSDPQTAGFLQGLAKAETIVIRFIESLHFEKKSCQEHINVIKQVFASKSGGEKLETGEGSSSSSPKMRSDQTDRKEIKKNREQYRRDRHTEGYNALEDFITKQNLLPPNRGKLHKIDILQTIIKYIKETRVVVSNQSAQHQLPRTVGFLEGLKKGKDISIQFFQSNANLFGFLLSLNAFFEFNVNPQPLFGFPTGPAASPFPVLPAAVPIDVPAAKPTEAPAPVAANSVLAQLLQLMLSNSSKGIIPPLPMTPTIPHPTPASPTGSMVTSESSASDNSSPSSNNSSGSSSPELTDSQSPKKVFRPWLPSKS</sequence>
<dbReference type="SUPFAM" id="SSF47459">
    <property type="entry name" value="HLH, helix-loop-helix DNA-binding domain"/>
    <property type="match status" value="2"/>
</dbReference>
<evidence type="ECO:0000256" key="1">
    <source>
        <dbReference type="SAM" id="MobiDB-lite"/>
    </source>
</evidence>
<dbReference type="RefSeq" id="XP_003116367.2">
    <property type="nucleotide sequence ID" value="XM_003116319.2"/>
</dbReference>
<evidence type="ECO:0000313" key="2">
    <source>
        <dbReference type="EMBL" id="EFO95263.1"/>
    </source>
</evidence>
<dbReference type="Pfam" id="PF00010">
    <property type="entry name" value="HLH"/>
    <property type="match status" value="1"/>
</dbReference>
<organism evidence="3">
    <name type="scientific">Caenorhabditis remanei</name>
    <name type="common">Caenorhabditis vulgaris</name>
    <dbReference type="NCBI Taxonomy" id="31234"/>
    <lineage>
        <taxon>Eukaryota</taxon>
        <taxon>Metazoa</taxon>
        <taxon>Ecdysozoa</taxon>
        <taxon>Nematoda</taxon>
        <taxon>Chromadorea</taxon>
        <taxon>Rhabditida</taxon>
        <taxon>Rhabditina</taxon>
        <taxon>Rhabditomorpha</taxon>
        <taxon>Rhabditoidea</taxon>
        <taxon>Rhabditidae</taxon>
        <taxon>Peloderinae</taxon>
        <taxon>Caenorhabditis</taxon>
    </lineage>
</organism>
<protein>
    <submittedName>
        <fullName evidence="2">Uncharacterized protein</fullName>
    </submittedName>
</protein>
<name>E3LJJ1_CAERE</name>
<feature type="compositionally biased region" description="Basic and acidic residues" evidence="1">
    <location>
        <begin position="148"/>
        <end position="169"/>
    </location>
</feature>
<reference evidence="2" key="1">
    <citation type="submission" date="2007-07" db="EMBL/GenBank/DDBJ databases">
        <title>PCAP assembly of the Caenorhabditis remanei genome.</title>
        <authorList>
            <consortium name="The Caenorhabditis remanei Sequencing Consortium"/>
            <person name="Wilson R.K."/>
        </authorList>
    </citation>
    <scope>NUCLEOTIDE SEQUENCE [LARGE SCALE GENOMIC DNA]</scope>
    <source>
        <strain evidence="2">PB4641</strain>
    </source>
</reference>
<dbReference type="GeneID" id="9820484"/>